<protein>
    <submittedName>
        <fullName evidence="2">Uncharacterized protein</fullName>
    </submittedName>
</protein>
<reference evidence="3" key="1">
    <citation type="journal article" date="2016" name="Nature">
        <title>Genome evolution in the allotetraploid frog Xenopus laevis.</title>
        <authorList>
            <person name="Session A.M."/>
            <person name="Uno Y."/>
            <person name="Kwon T."/>
            <person name="Chapman J.A."/>
            <person name="Toyoda A."/>
            <person name="Takahashi S."/>
            <person name="Fukui A."/>
            <person name="Hikosaka A."/>
            <person name="Suzuki A."/>
            <person name="Kondo M."/>
            <person name="van Heeringen S.J."/>
            <person name="Quigley I."/>
            <person name="Heinz S."/>
            <person name="Ogino H."/>
            <person name="Ochi H."/>
            <person name="Hellsten U."/>
            <person name="Lyons J.B."/>
            <person name="Simakov O."/>
            <person name="Putnam N."/>
            <person name="Stites J."/>
            <person name="Kuroki Y."/>
            <person name="Tanaka T."/>
            <person name="Michiue T."/>
            <person name="Watanabe M."/>
            <person name="Bogdanovic O."/>
            <person name="Lister R."/>
            <person name="Georgiou G."/>
            <person name="Paranjpe S.S."/>
            <person name="van Kruijsbergen I."/>
            <person name="Shu S."/>
            <person name="Carlson J."/>
            <person name="Kinoshita T."/>
            <person name="Ohta Y."/>
            <person name="Mawaribuchi S."/>
            <person name="Jenkins J."/>
            <person name="Grimwood J."/>
            <person name="Schmutz J."/>
            <person name="Mitros T."/>
            <person name="Mozaffari S.V."/>
            <person name="Suzuki Y."/>
            <person name="Haramoto Y."/>
            <person name="Yamamoto T.S."/>
            <person name="Takagi C."/>
            <person name="Heald R."/>
            <person name="Miller K."/>
            <person name="Haudenschild C."/>
            <person name="Kitzman J."/>
            <person name="Nakayama T."/>
            <person name="Izutsu Y."/>
            <person name="Robert J."/>
            <person name="Fortriede J."/>
            <person name="Burns K."/>
            <person name="Lotay V."/>
            <person name="Karimi K."/>
            <person name="Yasuoka Y."/>
            <person name="Dichmann D.S."/>
            <person name="Flajnik M.F."/>
            <person name="Houston D.W."/>
            <person name="Shendure J."/>
            <person name="DuPasquier L."/>
            <person name="Vize P.D."/>
            <person name="Zorn A.M."/>
            <person name="Ito M."/>
            <person name="Marcotte E.M."/>
            <person name="Wallingford J.B."/>
            <person name="Ito Y."/>
            <person name="Asashima M."/>
            <person name="Ueno N."/>
            <person name="Matsuda Y."/>
            <person name="Veenstra G.J."/>
            <person name="Fujiyama A."/>
            <person name="Harland R.M."/>
            <person name="Taira M."/>
            <person name="Rokhsar D.S."/>
        </authorList>
    </citation>
    <scope>NUCLEOTIDE SEQUENCE [LARGE SCALE GENOMIC DNA]</scope>
    <source>
        <strain evidence="3">J</strain>
    </source>
</reference>
<dbReference type="AlphaFoldDB" id="A0A974CPA8"/>
<organism evidence="2 3">
    <name type="scientific">Xenopus laevis</name>
    <name type="common">African clawed frog</name>
    <dbReference type="NCBI Taxonomy" id="8355"/>
    <lineage>
        <taxon>Eukaryota</taxon>
        <taxon>Metazoa</taxon>
        <taxon>Chordata</taxon>
        <taxon>Craniata</taxon>
        <taxon>Vertebrata</taxon>
        <taxon>Euteleostomi</taxon>
        <taxon>Amphibia</taxon>
        <taxon>Batrachia</taxon>
        <taxon>Anura</taxon>
        <taxon>Pipoidea</taxon>
        <taxon>Pipidae</taxon>
        <taxon>Xenopodinae</taxon>
        <taxon>Xenopus</taxon>
        <taxon>Xenopus</taxon>
    </lineage>
</organism>
<sequence length="110" mass="12529">MSPEKVNNLAGHPSTTAFKNYTKRYCWTYPFGIQVTRDGRTTSLTSPDDISQFCRICGIEEPDLSDWEKLTLAPAIPELPDRENWTDVSTPKSKKKKHKMTPEKSQKPEG</sequence>
<gene>
    <name evidence="2" type="ORF">XELAEV_18031954mg</name>
</gene>
<accession>A0A974CPA8</accession>
<dbReference type="EMBL" id="CM004476">
    <property type="protein sequence ID" value="OCT76753.1"/>
    <property type="molecule type" value="Genomic_DNA"/>
</dbReference>
<evidence type="ECO:0000313" key="3">
    <source>
        <dbReference type="Proteomes" id="UP000694892"/>
    </source>
</evidence>
<name>A0A974CPA8_XENLA</name>
<feature type="compositionally biased region" description="Basic and acidic residues" evidence="1">
    <location>
        <begin position="100"/>
        <end position="110"/>
    </location>
</feature>
<evidence type="ECO:0000256" key="1">
    <source>
        <dbReference type="SAM" id="MobiDB-lite"/>
    </source>
</evidence>
<feature type="region of interest" description="Disordered" evidence="1">
    <location>
        <begin position="76"/>
        <end position="110"/>
    </location>
</feature>
<proteinExistence type="predicted"/>
<evidence type="ECO:0000313" key="2">
    <source>
        <dbReference type="EMBL" id="OCT76753.1"/>
    </source>
</evidence>
<dbReference type="Proteomes" id="UP000694892">
    <property type="component" value="Chromosome 6L"/>
</dbReference>